<accession>A0AA97PF70</accession>
<gene>
    <name evidence="2" type="ORF">OOU_Y34scaffold01180g14</name>
</gene>
<proteinExistence type="predicted"/>
<dbReference type="AlphaFoldDB" id="A0AA97PF70"/>
<name>A0AA97PF70_PYRO3</name>
<dbReference type="EMBL" id="JH793519">
    <property type="protein sequence ID" value="ELQ32359.1"/>
    <property type="molecule type" value="Genomic_DNA"/>
</dbReference>
<sequence>MSSPAVPANLTHYQQPETLLHQLISCINKISQDKSFQQLQIILKDHGIVQEKLRATDTEKERLTKKILEQNAETNKALEDKMTVHRKLEAQKTINADLESTIKSLEQELNRVVAHSKKHEESVDKHKIILEKQKEQIAAAKQEVATATNN</sequence>
<protein>
    <submittedName>
        <fullName evidence="2">Uncharacterized protein</fullName>
    </submittedName>
</protein>
<reference evidence="2" key="1">
    <citation type="journal article" date="2012" name="PLoS Genet.">
        <title>Comparative analysis of the genomes of two field isolates of the rice blast fungus Magnaporthe oryzae.</title>
        <authorList>
            <person name="Xue M."/>
            <person name="Yang J."/>
            <person name="Li Z."/>
            <person name="Hu S."/>
            <person name="Yao N."/>
            <person name="Dean R.A."/>
            <person name="Zhao W."/>
            <person name="Shen M."/>
            <person name="Zhang H."/>
            <person name="Li C."/>
            <person name="Liu L."/>
            <person name="Cao L."/>
            <person name="Xu X."/>
            <person name="Xing Y."/>
            <person name="Hsiang T."/>
            <person name="Zhang Z."/>
            <person name="Xu J.R."/>
            <person name="Peng Y.L."/>
        </authorList>
    </citation>
    <scope>NUCLEOTIDE SEQUENCE</scope>
    <source>
        <strain evidence="2">Y34</strain>
    </source>
</reference>
<dbReference type="Proteomes" id="UP000011086">
    <property type="component" value="Unassembled WGS sequence"/>
</dbReference>
<evidence type="ECO:0000256" key="1">
    <source>
        <dbReference type="SAM" id="Coils"/>
    </source>
</evidence>
<feature type="coiled-coil region" evidence="1">
    <location>
        <begin position="53"/>
        <end position="150"/>
    </location>
</feature>
<keyword evidence="1" id="KW-0175">Coiled coil</keyword>
<evidence type="ECO:0000313" key="2">
    <source>
        <dbReference type="EMBL" id="ELQ32359.1"/>
    </source>
</evidence>
<organism evidence="2">
    <name type="scientific">Pyricularia oryzae (strain Y34)</name>
    <name type="common">Rice blast fungus</name>
    <name type="synonym">Magnaporthe oryzae</name>
    <dbReference type="NCBI Taxonomy" id="1143189"/>
    <lineage>
        <taxon>Eukaryota</taxon>
        <taxon>Fungi</taxon>
        <taxon>Dikarya</taxon>
        <taxon>Ascomycota</taxon>
        <taxon>Pezizomycotina</taxon>
        <taxon>Sordariomycetes</taxon>
        <taxon>Sordariomycetidae</taxon>
        <taxon>Magnaporthales</taxon>
        <taxon>Pyriculariaceae</taxon>
        <taxon>Pyricularia</taxon>
    </lineage>
</organism>